<dbReference type="PANTHER" id="PTHR38146">
    <property type="entry name" value="30S RIBOSOMAL PROTEIN S12, CHLOROPLASTIC"/>
    <property type="match status" value="1"/>
</dbReference>
<comment type="caution">
    <text evidence="1">The sequence shown here is derived from an EMBL/GenBank/DDBJ whole genome shotgun (WGS) entry which is preliminary data.</text>
</comment>
<sequence length="179" mass="19746">MKEIRVNGKKDEFHFRFTETGYKNRPVSHLKQRLADAYSPDTIIVSSPGKEDSKLCLSPSVADYPLGPATDHRLGKLLPHQLANQKQVPPRADSSFCSSAYEVLAAVSNSRIRGESPLRNQSLPLLSGVLALPNKAAPFMSFFVISSSFPEVDQAEKNPHLLRRRSGISDVGPTLFESQ</sequence>
<accession>A0AAW2LVH6</accession>
<protein>
    <submittedName>
        <fullName evidence="1">Uncharacterized protein</fullName>
    </submittedName>
</protein>
<evidence type="ECO:0000313" key="1">
    <source>
        <dbReference type="EMBL" id="KAL0322238.1"/>
    </source>
</evidence>
<proteinExistence type="predicted"/>
<dbReference type="EMBL" id="JACGWM010000016">
    <property type="protein sequence ID" value="KAL0322238.1"/>
    <property type="molecule type" value="Genomic_DNA"/>
</dbReference>
<name>A0AAW2LVH6_9LAMI</name>
<dbReference type="AlphaFoldDB" id="A0AAW2LVH6"/>
<dbReference type="PANTHER" id="PTHR38146:SF8">
    <property type="entry name" value="TIFY DOMAIN-CONTAINING PROTEIN"/>
    <property type="match status" value="1"/>
</dbReference>
<reference evidence="1" key="1">
    <citation type="submission" date="2020-06" db="EMBL/GenBank/DDBJ databases">
        <authorList>
            <person name="Li T."/>
            <person name="Hu X."/>
            <person name="Zhang T."/>
            <person name="Song X."/>
            <person name="Zhang H."/>
            <person name="Dai N."/>
            <person name="Sheng W."/>
            <person name="Hou X."/>
            <person name="Wei L."/>
        </authorList>
    </citation>
    <scope>NUCLEOTIDE SEQUENCE</scope>
    <source>
        <strain evidence="1">KEN8</strain>
        <tissue evidence="1">Leaf</tissue>
    </source>
</reference>
<gene>
    <name evidence="1" type="ORF">Scaly_2520200</name>
</gene>
<organism evidence="1">
    <name type="scientific">Sesamum calycinum</name>
    <dbReference type="NCBI Taxonomy" id="2727403"/>
    <lineage>
        <taxon>Eukaryota</taxon>
        <taxon>Viridiplantae</taxon>
        <taxon>Streptophyta</taxon>
        <taxon>Embryophyta</taxon>
        <taxon>Tracheophyta</taxon>
        <taxon>Spermatophyta</taxon>
        <taxon>Magnoliopsida</taxon>
        <taxon>eudicotyledons</taxon>
        <taxon>Gunneridae</taxon>
        <taxon>Pentapetalae</taxon>
        <taxon>asterids</taxon>
        <taxon>lamiids</taxon>
        <taxon>Lamiales</taxon>
        <taxon>Pedaliaceae</taxon>
        <taxon>Sesamum</taxon>
    </lineage>
</organism>
<reference evidence="1" key="2">
    <citation type="journal article" date="2024" name="Plant">
        <title>Genomic evolution and insights into agronomic trait innovations of Sesamum species.</title>
        <authorList>
            <person name="Miao H."/>
            <person name="Wang L."/>
            <person name="Qu L."/>
            <person name="Liu H."/>
            <person name="Sun Y."/>
            <person name="Le M."/>
            <person name="Wang Q."/>
            <person name="Wei S."/>
            <person name="Zheng Y."/>
            <person name="Lin W."/>
            <person name="Duan Y."/>
            <person name="Cao H."/>
            <person name="Xiong S."/>
            <person name="Wang X."/>
            <person name="Wei L."/>
            <person name="Li C."/>
            <person name="Ma Q."/>
            <person name="Ju M."/>
            <person name="Zhao R."/>
            <person name="Li G."/>
            <person name="Mu C."/>
            <person name="Tian Q."/>
            <person name="Mei H."/>
            <person name="Zhang T."/>
            <person name="Gao T."/>
            <person name="Zhang H."/>
        </authorList>
    </citation>
    <scope>NUCLEOTIDE SEQUENCE</scope>
    <source>
        <strain evidence="1">KEN8</strain>
    </source>
</reference>